<geneLocation type="plasmid" evidence="5">
    <name>unnamed5</name>
</geneLocation>
<geneLocation type="plasmid" evidence="2">
    <name>unnamed1</name>
</geneLocation>
<geneLocation type="plasmid" evidence="3">
    <name>unnamed3</name>
</geneLocation>
<keyword evidence="4" id="KW-0614">Plasmid</keyword>
<reference evidence="4" key="1">
    <citation type="submission" date="2016-07" db="EMBL/GenBank/DDBJ databases">
        <title>Microvirga ossetica sp. nov. a new species of rhizobia isolated from root nodules of the legume species Vicia alpestris Steven originated from North Ossetia region in the Caucasus.</title>
        <authorList>
            <person name="Safronova V.I."/>
            <person name="Kuznetsova I.G."/>
            <person name="Sazanova A.L."/>
            <person name="Belimov A."/>
            <person name="Andronov E."/>
            <person name="Osledkin Y.S."/>
            <person name="Onishchuk O.P."/>
            <person name="Kurchak O.N."/>
            <person name="Shaposhnikov A.I."/>
            <person name="Willems A."/>
            <person name="Tikhonovich I.A."/>
        </authorList>
    </citation>
    <scope>NUCLEOTIDE SEQUENCE [LARGE SCALE GENOMIC DNA]</scope>
    <source>
        <strain evidence="4">V5/3M</strain>
        <plasmid evidence="2">unnamed1</plasmid>
        <plasmid evidence="3">unnamed3</plasmid>
        <plasmid evidence="4">unnamed4</plasmid>
        <plasmid evidence="5">unnamed5</plasmid>
    </source>
</reference>
<dbReference type="EMBL" id="CP016621">
    <property type="protein sequence ID" value="ANY85516.1"/>
    <property type="molecule type" value="Genomic_DNA"/>
</dbReference>
<dbReference type="KEGG" id="moc:BB934_45700"/>
<protein>
    <submittedName>
        <fullName evidence="4">Uncharacterized protein</fullName>
    </submittedName>
</protein>
<dbReference type="KEGG" id="moc:BB934_37340"/>
<dbReference type="KEGG" id="moc:BB934_43760"/>
<accession>A0A1B2EYY9</accession>
<dbReference type="AlphaFoldDB" id="A0A1B2EYY9"/>
<name>A0A1B2EYY9_9HYPH</name>
<dbReference type="KEGG" id="moc:BB934_32220"/>
<gene>
    <name evidence="2" type="ORF">BB934_32220</name>
    <name evidence="3" type="ORF">BB934_37340</name>
    <name evidence="4" type="ORF">BB934_43760</name>
    <name evidence="5" type="ORF">BB934_45700</name>
</gene>
<organism evidence="4">
    <name type="scientific">Microvirga ossetica</name>
    <dbReference type="NCBI Taxonomy" id="1882682"/>
    <lineage>
        <taxon>Bacteria</taxon>
        <taxon>Pseudomonadati</taxon>
        <taxon>Pseudomonadota</taxon>
        <taxon>Alphaproteobacteria</taxon>
        <taxon>Hyphomicrobiales</taxon>
        <taxon>Methylobacteriaceae</taxon>
        <taxon>Microvirga</taxon>
    </lineage>
</organism>
<sequence>MRRNGEVISFKTVAERANVSREYLYRQFKEVIQQLRTTALQQVVTVDGEEVRVRSAGRAATIEVALRNKVKRLESELAEVRQQKMELDRRYERALGEAEEWRSRHQRAVTELLEVRSRLTRYGSS</sequence>
<dbReference type="EMBL" id="CP016620">
    <property type="protein sequence ID" value="ANY85118.1"/>
    <property type="molecule type" value="Genomic_DNA"/>
</dbReference>
<feature type="coiled-coil region" evidence="1">
    <location>
        <begin position="63"/>
        <end position="104"/>
    </location>
</feature>
<geneLocation type="plasmid" evidence="4">
    <name>unnamed4</name>
</geneLocation>
<proteinExistence type="predicted"/>
<evidence type="ECO:0000313" key="3">
    <source>
        <dbReference type="EMBL" id="ANY83878.1"/>
    </source>
</evidence>
<evidence type="ECO:0000256" key="1">
    <source>
        <dbReference type="SAM" id="Coils"/>
    </source>
</evidence>
<keyword evidence="1" id="KW-0175">Coiled coil</keyword>
<dbReference type="EMBL" id="CP016617">
    <property type="protein sequence ID" value="ANY82895.1"/>
    <property type="molecule type" value="Genomic_DNA"/>
</dbReference>
<evidence type="ECO:0000313" key="2">
    <source>
        <dbReference type="EMBL" id="ANY82895.1"/>
    </source>
</evidence>
<dbReference type="EMBL" id="CP016618">
    <property type="protein sequence ID" value="ANY83878.1"/>
    <property type="molecule type" value="Genomic_DNA"/>
</dbReference>
<evidence type="ECO:0000313" key="4">
    <source>
        <dbReference type="EMBL" id="ANY85118.1"/>
    </source>
</evidence>
<evidence type="ECO:0000313" key="5">
    <source>
        <dbReference type="EMBL" id="ANY85516.1"/>
    </source>
</evidence>